<sequence>MRLSEFCITNYRNIINSGWIKATDVTAIVGQNEAGKSNLFEALYCLHSYVDTRYNPDEDWPVDDWKGKKNADGKPVAQAYFEFGTGEAEALFEFAAEKQTDDEGNELQAAIDEPPDGLRLFARRSYGHRTGFYLHDQQGNVIPAVDLKLSNEKVSEWAVEHVPRFVLIQDYEFSGAQVELNELKSRLDAAGGRSHELSVDDQTILIVLDLAEIDLDDFVEKGGTAEGRTLRQFDKRAASAYLTQQFQKLWKQKKVKFDIDVDGPTLNIFAEDEAIGFPVRLNRRSTGFRWYVSFAWKFTHASEGDFENCTLLLEEPGIHLHYSGQRDLLGVFEDLSSTNTVMYTTHLSSMVDQANPERVRIIETDANHHLQVTHGVVSSQSAPMAVIESALGLTPDLSGMLGNRKVLIVEGGTDALILSKLSGLLAKSDKVGLSDQIYLWPAQTSTKAPMYAAFAVGQRWDAGVLLDTDDAGHQARAKIKDMNLKAYADETGHEFRVLMLGEAAGVKKTDVAIEDLFPDEWFLDCVNRAYGLALKLEDLPEDGSTLIAKRVEIALKQRQGRDLKKKDVLTEMLRDFDGWTKISDLPEGTAANAERLFKKVNAAFGVES</sequence>
<proteinExistence type="predicted"/>
<reference evidence="2 3" key="1">
    <citation type="submission" date="2015-09" db="EMBL/GenBank/DDBJ databases">
        <authorList>
            <consortium name="Swine Surveillance"/>
        </authorList>
    </citation>
    <scope>NUCLEOTIDE SEQUENCE [LARGE SCALE GENOMIC DNA]</scope>
    <source>
        <strain evidence="2 3">CECT 7688</strain>
    </source>
</reference>
<dbReference type="EMBL" id="CYPW01000007">
    <property type="protein sequence ID" value="CUH51672.1"/>
    <property type="molecule type" value="Genomic_DNA"/>
</dbReference>
<dbReference type="PANTHER" id="PTHR43581">
    <property type="entry name" value="ATP/GTP PHOSPHATASE"/>
    <property type="match status" value="1"/>
</dbReference>
<dbReference type="InterPro" id="IPR051396">
    <property type="entry name" value="Bact_Antivir_Def_Nuclease"/>
</dbReference>
<dbReference type="OrthoDB" id="3322489at2"/>
<dbReference type="RefSeq" id="WP_058239063.1">
    <property type="nucleotide sequence ID" value="NZ_CYPW01000007.1"/>
</dbReference>
<dbReference type="Pfam" id="PF13175">
    <property type="entry name" value="AAA_15"/>
    <property type="match status" value="1"/>
</dbReference>
<dbReference type="InterPro" id="IPR041685">
    <property type="entry name" value="AAA_GajA/Old/RecF-like"/>
</dbReference>
<keyword evidence="3" id="KW-1185">Reference proteome</keyword>
<name>A0A0P1EMW1_9RHOB</name>
<dbReference type="Gene3D" id="3.40.50.300">
    <property type="entry name" value="P-loop containing nucleotide triphosphate hydrolases"/>
    <property type="match status" value="1"/>
</dbReference>
<dbReference type="STRING" id="321267.SHM7688_01111"/>
<evidence type="ECO:0000313" key="3">
    <source>
        <dbReference type="Proteomes" id="UP000054823"/>
    </source>
</evidence>
<evidence type="ECO:0000313" key="2">
    <source>
        <dbReference type="EMBL" id="CUH51672.1"/>
    </source>
</evidence>
<dbReference type="Proteomes" id="UP000054823">
    <property type="component" value="Unassembled WGS sequence"/>
</dbReference>
<feature type="domain" description="Endonuclease GajA/Old nuclease/RecF-like AAA" evidence="1">
    <location>
        <begin position="230"/>
        <end position="350"/>
    </location>
</feature>
<gene>
    <name evidence="2" type="ORF">SHM7688_01111</name>
</gene>
<dbReference type="InterPro" id="IPR027417">
    <property type="entry name" value="P-loop_NTPase"/>
</dbReference>
<organism evidence="2 3">
    <name type="scientific">Shimia marina</name>
    <dbReference type="NCBI Taxonomy" id="321267"/>
    <lineage>
        <taxon>Bacteria</taxon>
        <taxon>Pseudomonadati</taxon>
        <taxon>Pseudomonadota</taxon>
        <taxon>Alphaproteobacteria</taxon>
        <taxon>Rhodobacterales</taxon>
        <taxon>Roseobacteraceae</taxon>
    </lineage>
</organism>
<accession>A0A0P1EMW1</accession>
<dbReference type="PANTHER" id="PTHR43581:SF3">
    <property type="entry name" value="AAA+ ATPASE DOMAIN-CONTAINING PROTEIN"/>
    <property type="match status" value="1"/>
</dbReference>
<dbReference type="AlphaFoldDB" id="A0A0P1EMW1"/>
<dbReference type="SUPFAM" id="SSF52540">
    <property type="entry name" value="P-loop containing nucleoside triphosphate hydrolases"/>
    <property type="match status" value="1"/>
</dbReference>
<protein>
    <submittedName>
        <fullName evidence="2">Recombination protein F</fullName>
    </submittedName>
</protein>
<evidence type="ECO:0000259" key="1">
    <source>
        <dbReference type="Pfam" id="PF13175"/>
    </source>
</evidence>